<dbReference type="HOGENOM" id="CLU_636463_0_0_1"/>
<dbReference type="GO" id="GO:0140662">
    <property type="term" value="F:ATP-dependent protein folding chaperone"/>
    <property type="evidence" value="ECO:0007669"/>
    <property type="project" value="InterPro"/>
</dbReference>
<evidence type="ECO:0000313" key="6">
    <source>
        <dbReference type="Proteomes" id="UP000054248"/>
    </source>
</evidence>
<feature type="region of interest" description="Disordered" evidence="4">
    <location>
        <begin position="189"/>
        <end position="234"/>
    </location>
</feature>
<dbReference type="EMBL" id="KN823794">
    <property type="protein sequence ID" value="KIO15833.1"/>
    <property type="molecule type" value="Genomic_DNA"/>
</dbReference>
<dbReference type="InterPro" id="IPR043129">
    <property type="entry name" value="ATPase_NBD"/>
</dbReference>
<dbReference type="STRING" id="1051891.A0A0C3K372"/>
<organism evidence="5 6">
    <name type="scientific">Tulasnella calospora MUT 4182</name>
    <dbReference type="NCBI Taxonomy" id="1051891"/>
    <lineage>
        <taxon>Eukaryota</taxon>
        <taxon>Fungi</taxon>
        <taxon>Dikarya</taxon>
        <taxon>Basidiomycota</taxon>
        <taxon>Agaricomycotina</taxon>
        <taxon>Agaricomycetes</taxon>
        <taxon>Cantharellales</taxon>
        <taxon>Tulasnellaceae</taxon>
        <taxon>Tulasnella</taxon>
    </lineage>
</organism>
<protein>
    <submittedName>
        <fullName evidence="5">Uncharacterized protein</fullName>
    </submittedName>
</protein>
<dbReference type="Proteomes" id="UP000054248">
    <property type="component" value="Unassembled WGS sequence"/>
</dbReference>
<feature type="region of interest" description="Disordered" evidence="4">
    <location>
        <begin position="393"/>
        <end position="431"/>
    </location>
</feature>
<evidence type="ECO:0000313" key="5">
    <source>
        <dbReference type="EMBL" id="KIO15833.1"/>
    </source>
</evidence>
<dbReference type="FunFam" id="3.30.420.40:FF:000028">
    <property type="entry name" value="heat shock 70 kDa protein-like"/>
    <property type="match status" value="1"/>
</dbReference>
<gene>
    <name evidence="5" type="ORF">M407DRAFT_34560</name>
</gene>
<keyword evidence="3" id="KW-0067">ATP-binding</keyword>
<dbReference type="AlphaFoldDB" id="A0A0C3K372"/>
<keyword evidence="2" id="KW-0547">Nucleotide-binding</keyword>
<dbReference type="SUPFAM" id="SSF53067">
    <property type="entry name" value="Actin-like ATPase domain"/>
    <property type="match status" value="1"/>
</dbReference>
<keyword evidence="6" id="KW-1185">Reference proteome</keyword>
<reference evidence="6" key="2">
    <citation type="submission" date="2015-01" db="EMBL/GenBank/DDBJ databases">
        <title>Evolutionary Origins and Diversification of the Mycorrhizal Mutualists.</title>
        <authorList>
            <consortium name="DOE Joint Genome Institute"/>
            <consortium name="Mycorrhizal Genomics Consortium"/>
            <person name="Kohler A."/>
            <person name="Kuo A."/>
            <person name="Nagy L.G."/>
            <person name="Floudas D."/>
            <person name="Copeland A."/>
            <person name="Barry K.W."/>
            <person name="Cichocki N."/>
            <person name="Veneault-Fourrey C."/>
            <person name="LaButti K."/>
            <person name="Lindquist E.A."/>
            <person name="Lipzen A."/>
            <person name="Lundell T."/>
            <person name="Morin E."/>
            <person name="Murat C."/>
            <person name="Riley R."/>
            <person name="Ohm R."/>
            <person name="Sun H."/>
            <person name="Tunlid A."/>
            <person name="Henrissat B."/>
            <person name="Grigoriev I.V."/>
            <person name="Hibbett D.S."/>
            <person name="Martin F."/>
        </authorList>
    </citation>
    <scope>NUCLEOTIDE SEQUENCE [LARGE SCALE GENOMIC DNA]</scope>
    <source>
        <strain evidence="6">MUT 4182</strain>
    </source>
</reference>
<feature type="compositionally biased region" description="Pro residues" evidence="4">
    <location>
        <begin position="422"/>
        <end position="431"/>
    </location>
</feature>
<dbReference type="InterPro" id="IPR013126">
    <property type="entry name" value="Hsp_70_fam"/>
</dbReference>
<dbReference type="OrthoDB" id="3329830at2759"/>
<evidence type="ECO:0000256" key="2">
    <source>
        <dbReference type="ARBA" id="ARBA00022741"/>
    </source>
</evidence>
<evidence type="ECO:0000256" key="3">
    <source>
        <dbReference type="ARBA" id="ARBA00022840"/>
    </source>
</evidence>
<dbReference type="Gene3D" id="3.30.420.40">
    <property type="match status" value="2"/>
</dbReference>
<feature type="compositionally biased region" description="Low complexity" evidence="4">
    <location>
        <begin position="393"/>
        <end position="421"/>
    </location>
</feature>
<name>A0A0C3K372_9AGAM</name>
<dbReference type="GO" id="GO:0005524">
    <property type="term" value="F:ATP binding"/>
    <property type="evidence" value="ECO:0007669"/>
    <property type="project" value="UniProtKB-KW"/>
</dbReference>
<reference evidence="5 6" key="1">
    <citation type="submission" date="2014-04" db="EMBL/GenBank/DDBJ databases">
        <authorList>
            <consortium name="DOE Joint Genome Institute"/>
            <person name="Kuo A."/>
            <person name="Girlanda M."/>
            <person name="Perotto S."/>
            <person name="Kohler A."/>
            <person name="Nagy L.G."/>
            <person name="Floudas D."/>
            <person name="Copeland A."/>
            <person name="Barry K.W."/>
            <person name="Cichocki N."/>
            <person name="Veneault-Fourrey C."/>
            <person name="LaButti K."/>
            <person name="Lindquist E.A."/>
            <person name="Lipzen A."/>
            <person name="Lundell T."/>
            <person name="Morin E."/>
            <person name="Murat C."/>
            <person name="Sun H."/>
            <person name="Tunlid A."/>
            <person name="Henrissat B."/>
            <person name="Grigoriev I.V."/>
            <person name="Hibbett D.S."/>
            <person name="Martin F."/>
            <person name="Nordberg H.P."/>
            <person name="Cantor M.N."/>
            <person name="Hua S.X."/>
        </authorList>
    </citation>
    <scope>NUCLEOTIDE SEQUENCE [LARGE SCALE GENOMIC DNA]</scope>
    <source>
        <strain evidence="5 6">MUT 4182</strain>
    </source>
</reference>
<proteinExistence type="inferred from homology"/>
<sequence>MSEIRATILPHRVRHHLRRRLESRLGSPISRTTFTTYCHPSFTPNRVRPPTTTFADAYNDVSLSSPTCRTTVTTYRYPFFTPNQPDLPNDRHDHRSLRPYQIERDLPPPPPEMLITTLSKYFAKPFAADAGPKDLYHIRQSLELNQFRLTVLSSRTTSTPLSPFVRLPHRPQRHRRLATKIYRLALPTYSNRLPQGPPSSQQLQFPRPLSHTDPLPDSFTSKTGPPAIATRQAAKDAGPIARLNILRIVKEPAAAAIAYGLDKKNSFSSNRSHLDVDPNIILKSPALRRPQPNPQHTSDLFRTYSRHILRIVNEPTAAVIAYGLDKRTAEVPATANVDVQQHLTTSLPPSGTLGGLTLTGLTILHTVNEPTTPHRLRFLSIDNGVFEVLATATTSTAPTPPTNNSDSATLPSNASSSSRASPTPPLLGPAF</sequence>
<accession>A0A0C3K372</accession>
<evidence type="ECO:0000256" key="1">
    <source>
        <dbReference type="ARBA" id="ARBA00007381"/>
    </source>
</evidence>
<evidence type="ECO:0000256" key="4">
    <source>
        <dbReference type="SAM" id="MobiDB-lite"/>
    </source>
</evidence>
<comment type="similarity">
    <text evidence="1">Belongs to the heat shock protein 70 family.</text>
</comment>
<dbReference type="PANTHER" id="PTHR19375">
    <property type="entry name" value="HEAT SHOCK PROTEIN 70KDA"/>
    <property type="match status" value="1"/>
</dbReference>
<dbReference type="Pfam" id="PF00012">
    <property type="entry name" value="HSP70"/>
    <property type="match status" value="2"/>
</dbReference>